<feature type="compositionally biased region" description="Polar residues" evidence="1">
    <location>
        <begin position="23"/>
        <end position="33"/>
    </location>
</feature>
<reference evidence="3" key="1">
    <citation type="submission" date="2018-02" db="EMBL/GenBank/DDBJ databases">
        <authorList>
            <person name="Moore K."/>
            <person name="Momper L."/>
        </authorList>
    </citation>
    <scope>NUCLEOTIDE SEQUENCE [LARGE SCALE GENOMIC DNA]</scope>
    <source>
        <strain evidence="3">ULC18</strain>
    </source>
</reference>
<sequence>MPLNTDALKHSVNGHKPKAKRPNPNTEQQQQRLSELDHQSAHAISALAQTGVNTINAQVFAFDAKLTQFERSTAKVMAERLRQSQLRIQQYLVAELSEHPHQCADFAVLLDDALEVPDLTSNFLAIAPYTAAGALPL</sequence>
<protein>
    <submittedName>
        <fullName evidence="2">Uncharacterized protein</fullName>
    </submittedName>
</protein>
<gene>
    <name evidence="2" type="ORF">C7B82_28400</name>
</gene>
<name>A0A2T1DU77_9CYAN</name>
<dbReference type="AlphaFoldDB" id="A0A2T1DU77"/>
<evidence type="ECO:0000313" key="2">
    <source>
        <dbReference type="EMBL" id="PSB24066.1"/>
    </source>
</evidence>
<dbReference type="EMBL" id="PVWK01000154">
    <property type="protein sequence ID" value="PSB24066.1"/>
    <property type="molecule type" value="Genomic_DNA"/>
</dbReference>
<proteinExistence type="predicted"/>
<comment type="caution">
    <text evidence="2">The sequence shown here is derived from an EMBL/GenBank/DDBJ whole genome shotgun (WGS) entry which is preliminary data.</text>
</comment>
<feature type="compositionally biased region" description="Basic residues" evidence="1">
    <location>
        <begin position="12"/>
        <end position="21"/>
    </location>
</feature>
<evidence type="ECO:0000313" key="3">
    <source>
        <dbReference type="Proteomes" id="UP000239576"/>
    </source>
</evidence>
<dbReference type="RefSeq" id="WP_106260424.1">
    <property type="nucleotide sequence ID" value="NZ_CAWNSW010000055.1"/>
</dbReference>
<accession>A0A2T1DU77</accession>
<dbReference type="Proteomes" id="UP000239576">
    <property type="component" value="Unassembled WGS sequence"/>
</dbReference>
<organism evidence="2 3">
    <name type="scientific">Stenomitos frigidus ULC18</name>
    <dbReference type="NCBI Taxonomy" id="2107698"/>
    <lineage>
        <taxon>Bacteria</taxon>
        <taxon>Bacillati</taxon>
        <taxon>Cyanobacteriota</taxon>
        <taxon>Cyanophyceae</taxon>
        <taxon>Leptolyngbyales</taxon>
        <taxon>Leptolyngbyaceae</taxon>
        <taxon>Stenomitos</taxon>
    </lineage>
</organism>
<feature type="region of interest" description="Disordered" evidence="1">
    <location>
        <begin position="1"/>
        <end position="37"/>
    </location>
</feature>
<keyword evidence="3" id="KW-1185">Reference proteome</keyword>
<evidence type="ECO:0000256" key="1">
    <source>
        <dbReference type="SAM" id="MobiDB-lite"/>
    </source>
</evidence>
<reference evidence="2 3" key="2">
    <citation type="submission" date="2018-03" db="EMBL/GenBank/DDBJ databases">
        <title>The ancient ancestry and fast evolution of plastids.</title>
        <authorList>
            <person name="Moore K.R."/>
            <person name="Magnabosco C."/>
            <person name="Momper L."/>
            <person name="Gold D.A."/>
            <person name="Bosak T."/>
            <person name="Fournier G.P."/>
        </authorList>
    </citation>
    <scope>NUCLEOTIDE SEQUENCE [LARGE SCALE GENOMIC DNA]</scope>
    <source>
        <strain evidence="2 3">ULC18</strain>
    </source>
</reference>